<evidence type="ECO:0000256" key="2">
    <source>
        <dbReference type="ARBA" id="ARBA00023172"/>
    </source>
</evidence>
<name>A0ABT7PT42_9BACT</name>
<feature type="domain" description="Core-binding (CB)" evidence="4">
    <location>
        <begin position="178"/>
        <end position="269"/>
    </location>
</feature>
<dbReference type="InterPro" id="IPR044068">
    <property type="entry name" value="CB"/>
</dbReference>
<dbReference type="PROSITE" id="PS51900">
    <property type="entry name" value="CB"/>
    <property type="match status" value="1"/>
</dbReference>
<dbReference type="RefSeq" id="WP_230777761.1">
    <property type="nucleotide sequence ID" value="NZ_JAJMQV010000170.1"/>
</dbReference>
<evidence type="ECO:0000313" key="6">
    <source>
        <dbReference type="Proteomes" id="UP001239462"/>
    </source>
</evidence>
<dbReference type="InterPro" id="IPR013762">
    <property type="entry name" value="Integrase-like_cat_sf"/>
</dbReference>
<proteinExistence type="predicted"/>
<reference evidence="5 6" key="1">
    <citation type="submission" date="2023-06" db="EMBL/GenBank/DDBJ databases">
        <title>Roseiconus lacunae JC819 isolated from Gulf of Mannar region, Tamil Nadu.</title>
        <authorList>
            <person name="Pk S."/>
            <person name="Ch S."/>
            <person name="Ch V.R."/>
        </authorList>
    </citation>
    <scope>NUCLEOTIDE SEQUENCE [LARGE SCALE GENOMIC DNA]</scope>
    <source>
        <strain evidence="5 6">JC819</strain>
    </source>
</reference>
<protein>
    <recommendedName>
        <fullName evidence="4">Core-binding (CB) domain-containing protein</fullName>
    </recommendedName>
</protein>
<gene>
    <name evidence="5" type="ORF">QTN89_27880</name>
</gene>
<organism evidence="5 6">
    <name type="scientific">Roseiconus lacunae</name>
    <dbReference type="NCBI Taxonomy" id="2605694"/>
    <lineage>
        <taxon>Bacteria</taxon>
        <taxon>Pseudomonadati</taxon>
        <taxon>Planctomycetota</taxon>
        <taxon>Planctomycetia</taxon>
        <taxon>Pirellulales</taxon>
        <taxon>Pirellulaceae</taxon>
        <taxon>Roseiconus</taxon>
    </lineage>
</organism>
<evidence type="ECO:0000313" key="5">
    <source>
        <dbReference type="EMBL" id="MDM4019306.1"/>
    </source>
</evidence>
<keyword evidence="3" id="KW-0238">DNA-binding</keyword>
<dbReference type="SUPFAM" id="SSF56349">
    <property type="entry name" value="DNA breaking-rejoining enzymes"/>
    <property type="match status" value="1"/>
</dbReference>
<keyword evidence="2" id="KW-0233">DNA recombination</keyword>
<sequence length="504" mass="57340">MPRNSKLNWSTERSCWVSKYRGKRKRFPGGLGKSDREAYKAAKAAWLRWKADLDLLAMGDDIQLPADYENCIRGWEAVAEHARSVREDDLLAAAEHEIADLRVRGSSAAPERLGPRDFHPATLPIEHHLETDFDDYFLYGARNEDDARGRYWNEKALVDAARRRLDTGKATSEPESQLALTKQIDRFMEQKRRQVETGDLSATRVEMLQRHFSIILEHFDSTVDVTSLDSQSLLEFRYHCVKRVTDRGGSRATARDAFATFKQFLRWMYSTAEVIDKLPRNFEDRSLAIPVELKTPVTISKENLADLLSDCSQRTELYVLLGLNCGYRQKDISSLKPSEVDWSVGTITRKRCKTAMHPNTPLVTYQLWDRTFELLRHEGNRSGDNVLLTERGTPLVANELREDNHVRKADAIKSAIQRVNRRKDYRISMDIFRNTSATLLRANSSYATVVTLFLGQSPTSTADRHYAATPNKLLAQATAWLGKELGITDNIVSVPNDGKDKGCS</sequence>
<comment type="caution">
    <text evidence="5">The sequence shown here is derived from an EMBL/GenBank/DDBJ whole genome shotgun (WGS) entry which is preliminary data.</text>
</comment>
<dbReference type="Proteomes" id="UP001239462">
    <property type="component" value="Unassembled WGS sequence"/>
</dbReference>
<dbReference type="InterPro" id="IPR011010">
    <property type="entry name" value="DNA_brk_join_enz"/>
</dbReference>
<evidence type="ECO:0000256" key="3">
    <source>
        <dbReference type="PROSITE-ProRule" id="PRU01248"/>
    </source>
</evidence>
<dbReference type="Gene3D" id="1.10.443.10">
    <property type="entry name" value="Intergrase catalytic core"/>
    <property type="match status" value="1"/>
</dbReference>
<keyword evidence="6" id="KW-1185">Reference proteome</keyword>
<evidence type="ECO:0000259" key="4">
    <source>
        <dbReference type="PROSITE" id="PS51900"/>
    </source>
</evidence>
<evidence type="ECO:0000256" key="1">
    <source>
        <dbReference type="ARBA" id="ARBA00022908"/>
    </source>
</evidence>
<accession>A0ABT7PT42</accession>
<keyword evidence="1" id="KW-0229">DNA integration</keyword>
<dbReference type="EMBL" id="JASZZN010000036">
    <property type="protein sequence ID" value="MDM4019306.1"/>
    <property type="molecule type" value="Genomic_DNA"/>
</dbReference>